<dbReference type="EMBL" id="CANTFK010000722">
    <property type="protein sequence ID" value="CAI5724069.1"/>
    <property type="molecule type" value="Genomic_DNA"/>
</dbReference>
<dbReference type="AlphaFoldDB" id="A0AAV0TLX7"/>
<dbReference type="InterPro" id="IPR031974">
    <property type="entry name" value="PDCD7"/>
</dbReference>
<sequence>MALSIVEKKMEMLPTISSEHEVHPIHDQRIKAQYERQIQVCETLKKQLEAMNATSGLFPMQQFMEIRDFASRVNKKKAYRKRAKLLRRRADARIRRAKDLESRDVEARGKDEVELKIIENDESIEEKTVSSLSECVAPKQQTATCLLTNERNSSKKSLDPETLTIDAFITVRRAWDAFIAFPQTRGASTIPPHFVPPPPAPSVQWAEYVASPAHIGSGG</sequence>
<accession>A0AAV0TLX7</accession>
<proteinExistence type="predicted"/>
<comment type="caution">
    <text evidence="1">The sequence shown here is derived from an EMBL/GenBank/DDBJ whole genome shotgun (WGS) entry which is preliminary data.</text>
</comment>
<dbReference type="Pfam" id="PF16021">
    <property type="entry name" value="PDCD7"/>
    <property type="match status" value="1"/>
</dbReference>
<gene>
    <name evidence="1" type="ORF">PFR002_LOCUS4811</name>
</gene>
<organism evidence="1 2">
    <name type="scientific">Peronospora farinosa</name>
    <dbReference type="NCBI Taxonomy" id="134698"/>
    <lineage>
        <taxon>Eukaryota</taxon>
        <taxon>Sar</taxon>
        <taxon>Stramenopiles</taxon>
        <taxon>Oomycota</taxon>
        <taxon>Peronosporomycetes</taxon>
        <taxon>Peronosporales</taxon>
        <taxon>Peronosporaceae</taxon>
        <taxon>Peronospora</taxon>
    </lineage>
</organism>
<reference evidence="1" key="1">
    <citation type="submission" date="2022-12" db="EMBL/GenBank/DDBJ databases">
        <authorList>
            <person name="Webb A."/>
        </authorList>
    </citation>
    <scope>NUCLEOTIDE SEQUENCE</scope>
    <source>
        <strain evidence="1">Pf2</strain>
    </source>
</reference>
<dbReference type="Proteomes" id="UP001159659">
    <property type="component" value="Unassembled WGS sequence"/>
</dbReference>
<protein>
    <submittedName>
        <fullName evidence="1">Uncharacterized protein</fullName>
    </submittedName>
</protein>
<name>A0AAV0TLX7_9STRA</name>
<evidence type="ECO:0000313" key="1">
    <source>
        <dbReference type="EMBL" id="CAI5724069.1"/>
    </source>
</evidence>
<evidence type="ECO:0000313" key="2">
    <source>
        <dbReference type="Proteomes" id="UP001159659"/>
    </source>
</evidence>